<accession>A0ABD3ELK1</accession>
<gene>
    <name evidence="2" type="ORF">CASFOL_000880</name>
</gene>
<sequence length="61" mass="6077">MVAGIFGGGYRLKAVAGLTGHGGAVEGSGGVAWLVVVVVVKPLTAVVLRFPGRMVVVGDDN</sequence>
<organism evidence="2 3">
    <name type="scientific">Castilleja foliolosa</name>
    <dbReference type="NCBI Taxonomy" id="1961234"/>
    <lineage>
        <taxon>Eukaryota</taxon>
        <taxon>Viridiplantae</taxon>
        <taxon>Streptophyta</taxon>
        <taxon>Embryophyta</taxon>
        <taxon>Tracheophyta</taxon>
        <taxon>Spermatophyta</taxon>
        <taxon>Magnoliopsida</taxon>
        <taxon>eudicotyledons</taxon>
        <taxon>Gunneridae</taxon>
        <taxon>Pentapetalae</taxon>
        <taxon>asterids</taxon>
        <taxon>lamiids</taxon>
        <taxon>Lamiales</taxon>
        <taxon>Orobanchaceae</taxon>
        <taxon>Pedicularideae</taxon>
        <taxon>Castillejinae</taxon>
        <taxon>Castilleja</taxon>
    </lineage>
</organism>
<feature type="transmembrane region" description="Helical" evidence="1">
    <location>
        <begin position="30"/>
        <end position="48"/>
    </location>
</feature>
<evidence type="ECO:0000313" key="3">
    <source>
        <dbReference type="Proteomes" id="UP001632038"/>
    </source>
</evidence>
<name>A0ABD3ELK1_9LAMI</name>
<proteinExistence type="predicted"/>
<keyword evidence="1" id="KW-0812">Transmembrane</keyword>
<reference evidence="3" key="1">
    <citation type="journal article" date="2024" name="IScience">
        <title>Strigolactones Initiate the Formation of Haustorium-like Structures in Castilleja.</title>
        <authorList>
            <person name="Buerger M."/>
            <person name="Peterson D."/>
            <person name="Chory J."/>
        </authorList>
    </citation>
    <scope>NUCLEOTIDE SEQUENCE [LARGE SCALE GENOMIC DNA]</scope>
</reference>
<dbReference type="Proteomes" id="UP001632038">
    <property type="component" value="Unassembled WGS sequence"/>
</dbReference>
<keyword evidence="1" id="KW-1133">Transmembrane helix</keyword>
<dbReference type="EMBL" id="JAVIJP010000002">
    <property type="protein sequence ID" value="KAL3655094.1"/>
    <property type="molecule type" value="Genomic_DNA"/>
</dbReference>
<protein>
    <submittedName>
        <fullName evidence="2">Uncharacterized protein</fullName>
    </submittedName>
</protein>
<keyword evidence="3" id="KW-1185">Reference proteome</keyword>
<keyword evidence="1" id="KW-0472">Membrane</keyword>
<evidence type="ECO:0000256" key="1">
    <source>
        <dbReference type="SAM" id="Phobius"/>
    </source>
</evidence>
<dbReference type="AlphaFoldDB" id="A0ABD3ELK1"/>
<comment type="caution">
    <text evidence="2">The sequence shown here is derived from an EMBL/GenBank/DDBJ whole genome shotgun (WGS) entry which is preliminary data.</text>
</comment>
<evidence type="ECO:0000313" key="2">
    <source>
        <dbReference type="EMBL" id="KAL3655094.1"/>
    </source>
</evidence>